<accession>A0A9P1FKP4</accession>
<keyword evidence="3" id="KW-1185">Reference proteome</keyword>
<reference evidence="1" key="1">
    <citation type="submission" date="2022-10" db="EMBL/GenBank/DDBJ databases">
        <authorList>
            <person name="Chen Y."/>
            <person name="Dougan E. K."/>
            <person name="Chan C."/>
            <person name="Rhodes N."/>
            <person name="Thang M."/>
        </authorList>
    </citation>
    <scope>NUCLEOTIDE SEQUENCE</scope>
</reference>
<evidence type="ECO:0000313" key="3">
    <source>
        <dbReference type="Proteomes" id="UP001152797"/>
    </source>
</evidence>
<name>A0A9P1FKP4_9DINO</name>
<proteinExistence type="predicted"/>
<dbReference type="EMBL" id="CAMXCT030000348">
    <property type="protein sequence ID" value="CAL4764839.1"/>
    <property type="molecule type" value="Genomic_DNA"/>
</dbReference>
<protein>
    <submittedName>
        <fullName evidence="1">Uncharacterized protein</fullName>
    </submittedName>
</protein>
<dbReference type="EMBL" id="CAMXCT010000348">
    <property type="protein sequence ID" value="CAI3977527.1"/>
    <property type="molecule type" value="Genomic_DNA"/>
</dbReference>
<organism evidence="1">
    <name type="scientific">Cladocopium goreaui</name>
    <dbReference type="NCBI Taxonomy" id="2562237"/>
    <lineage>
        <taxon>Eukaryota</taxon>
        <taxon>Sar</taxon>
        <taxon>Alveolata</taxon>
        <taxon>Dinophyceae</taxon>
        <taxon>Suessiales</taxon>
        <taxon>Symbiodiniaceae</taxon>
        <taxon>Cladocopium</taxon>
    </lineage>
</organism>
<dbReference type="AlphaFoldDB" id="A0A9P1FKP4"/>
<sequence>MALVHLDRACSVLEDCPEFWLMLRKAEIALTKLAKKASKIVELQFIAYGLRGSSRTGRTEELESLQVVCFQDAWEILIIFVAKGRRMISKTHV</sequence>
<comment type="caution">
    <text evidence="1">The sequence shown here is derived from an EMBL/GenBank/DDBJ whole genome shotgun (WGS) entry which is preliminary data.</text>
</comment>
<dbReference type="EMBL" id="CAMXCT020000348">
    <property type="protein sequence ID" value="CAL1130902.1"/>
    <property type="molecule type" value="Genomic_DNA"/>
</dbReference>
<gene>
    <name evidence="1" type="ORF">C1SCF055_LOCUS5661</name>
</gene>
<evidence type="ECO:0000313" key="1">
    <source>
        <dbReference type="EMBL" id="CAI3977527.1"/>
    </source>
</evidence>
<evidence type="ECO:0000313" key="2">
    <source>
        <dbReference type="EMBL" id="CAL1130902.1"/>
    </source>
</evidence>
<reference evidence="2" key="2">
    <citation type="submission" date="2024-04" db="EMBL/GenBank/DDBJ databases">
        <authorList>
            <person name="Chen Y."/>
            <person name="Shah S."/>
            <person name="Dougan E. K."/>
            <person name="Thang M."/>
            <person name="Chan C."/>
        </authorList>
    </citation>
    <scope>NUCLEOTIDE SEQUENCE [LARGE SCALE GENOMIC DNA]</scope>
</reference>
<dbReference type="Proteomes" id="UP001152797">
    <property type="component" value="Unassembled WGS sequence"/>
</dbReference>